<dbReference type="Proteomes" id="UP000314294">
    <property type="component" value="Unassembled WGS sequence"/>
</dbReference>
<gene>
    <name evidence="1" type="ORF">EYF80_003792</name>
</gene>
<organism evidence="1 2">
    <name type="scientific">Liparis tanakae</name>
    <name type="common">Tanaka's snailfish</name>
    <dbReference type="NCBI Taxonomy" id="230148"/>
    <lineage>
        <taxon>Eukaryota</taxon>
        <taxon>Metazoa</taxon>
        <taxon>Chordata</taxon>
        <taxon>Craniata</taxon>
        <taxon>Vertebrata</taxon>
        <taxon>Euteleostomi</taxon>
        <taxon>Actinopterygii</taxon>
        <taxon>Neopterygii</taxon>
        <taxon>Teleostei</taxon>
        <taxon>Neoteleostei</taxon>
        <taxon>Acanthomorphata</taxon>
        <taxon>Eupercaria</taxon>
        <taxon>Perciformes</taxon>
        <taxon>Cottioidei</taxon>
        <taxon>Cottales</taxon>
        <taxon>Liparidae</taxon>
        <taxon>Liparis</taxon>
    </lineage>
</organism>
<protein>
    <submittedName>
        <fullName evidence="1">Uncharacterized protein</fullName>
    </submittedName>
</protein>
<keyword evidence="2" id="KW-1185">Reference proteome</keyword>
<sequence length="68" mass="7685">MEMDSPDGIRSAMWAQAVRRDGGKSQITRAVIPAALLHIFVMLSKSAPCCWQLMRASLHDSVDWKLNW</sequence>
<name>A0A4Z2J8B5_9TELE</name>
<dbReference type="EMBL" id="SRLO01000018">
    <property type="protein sequence ID" value="TNN85948.1"/>
    <property type="molecule type" value="Genomic_DNA"/>
</dbReference>
<evidence type="ECO:0000313" key="1">
    <source>
        <dbReference type="EMBL" id="TNN85948.1"/>
    </source>
</evidence>
<accession>A0A4Z2J8B5</accession>
<proteinExistence type="predicted"/>
<comment type="caution">
    <text evidence="1">The sequence shown here is derived from an EMBL/GenBank/DDBJ whole genome shotgun (WGS) entry which is preliminary data.</text>
</comment>
<evidence type="ECO:0000313" key="2">
    <source>
        <dbReference type="Proteomes" id="UP000314294"/>
    </source>
</evidence>
<dbReference type="AlphaFoldDB" id="A0A4Z2J8B5"/>
<reference evidence="1 2" key="1">
    <citation type="submission" date="2019-03" db="EMBL/GenBank/DDBJ databases">
        <title>First draft genome of Liparis tanakae, snailfish: a comprehensive survey of snailfish specific genes.</title>
        <authorList>
            <person name="Kim W."/>
            <person name="Song I."/>
            <person name="Jeong J.-H."/>
            <person name="Kim D."/>
            <person name="Kim S."/>
            <person name="Ryu S."/>
            <person name="Song J.Y."/>
            <person name="Lee S.K."/>
        </authorList>
    </citation>
    <scope>NUCLEOTIDE SEQUENCE [LARGE SCALE GENOMIC DNA]</scope>
    <source>
        <tissue evidence="1">Muscle</tissue>
    </source>
</reference>